<dbReference type="HOGENOM" id="CLU_1220213_0_0_1"/>
<evidence type="ECO:0000313" key="2">
    <source>
        <dbReference type="Proteomes" id="UP000008783"/>
    </source>
</evidence>
<dbReference type="InParanoid" id="E3L5Y2"/>
<sequence length="227" mass="24927">MCTANIWITLEVMVLEFAKVPFLSLLSDMSHGDGAHRSPTLVSEEPTLFVMSPSSSTPRAQANIQGSMMRPASLPWGAHTALNSQLTIAGRPVRHWPRATSPAANSFQIFQSSIFMSIPIVIKKSREKGRKWSKESREIAGSLRASGLSIASFGPNKYTDANRINVRLIKLTMDFFVLLFEPDQIFCQKVDGYCEHSQGAMQSVFPDIGSGLGLGPLEQRQVTLGSQ</sequence>
<dbReference type="AlphaFoldDB" id="E3L5Y2"/>
<dbReference type="RefSeq" id="XP_003336376.1">
    <property type="nucleotide sequence ID" value="XM_003336328.1"/>
</dbReference>
<protein>
    <submittedName>
        <fullName evidence="1">Uncharacterized protein</fullName>
    </submittedName>
</protein>
<proteinExistence type="predicted"/>
<reference evidence="2" key="2">
    <citation type="journal article" date="2011" name="Proc. Natl. Acad. Sci. U.S.A.">
        <title>Obligate biotrophy features unraveled by the genomic analysis of rust fungi.</title>
        <authorList>
            <person name="Duplessis S."/>
            <person name="Cuomo C.A."/>
            <person name="Lin Y.-C."/>
            <person name="Aerts A."/>
            <person name="Tisserant E."/>
            <person name="Veneault-Fourrey C."/>
            <person name="Joly D.L."/>
            <person name="Hacquard S."/>
            <person name="Amselem J."/>
            <person name="Cantarel B.L."/>
            <person name="Chiu R."/>
            <person name="Coutinho P.M."/>
            <person name="Feau N."/>
            <person name="Field M."/>
            <person name="Frey P."/>
            <person name="Gelhaye E."/>
            <person name="Goldberg J."/>
            <person name="Grabherr M.G."/>
            <person name="Kodira C.D."/>
            <person name="Kohler A."/>
            <person name="Kuees U."/>
            <person name="Lindquist E.A."/>
            <person name="Lucas S.M."/>
            <person name="Mago R."/>
            <person name="Mauceli E."/>
            <person name="Morin E."/>
            <person name="Murat C."/>
            <person name="Pangilinan J.L."/>
            <person name="Park R."/>
            <person name="Pearson M."/>
            <person name="Quesneville H."/>
            <person name="Rouhier N."/>
            <person name="Sakthikumar S."/>
            <person name="Salamov A.A."/>
            <person name="Schmutz J."/>
            <person name="Selles B."/>
            <person name="Shapiro H."/>
            <person name="Tanguay P."/>
            <person name="Tuskan G.A."/>
            <person name="Henrissat B."/>
            <person name="Van de Peer Y."/>
            <person name="Rouze P."/>
            <person name="Ellis J.G."/>
            <person name="Dodds P.N."/>
            <person name="Schein J.E."/>
            <person name="Zhong S."/>
            <person name="Hamelin R.C."/>
            <person name="Grigoriev I.V."/>
            <person name="Szabo L.J."/>
            <person name="Martin F."/>
        </authorList>
    </citation>
    <scope>NUCLEOTIDE SEQUENCE [LARGE SCALE GENOMIC DNA]</scope>
    <source>
        <strain evidence="2">CRL 75-36-700-3 / race SCCL</strain>
    </source>
</reference>
<name>E3L5Y2_PUCGT</name>
<evidence type="ECO:0000313" key="1">
    <source>
        <dbReference type="EMBL" id="EFP91957.1"/>
    </source>
</evidence>
<gene>
    <name evidence="1" type="ORF">PGTG_18408</name>
</gene>
<accession>E3L5Y2</accession>
<dbReference type="Proteomes" id="UP000008783">
    <property type="component" value="Unassembled WGS sequence"/>
</dbReference>
<dbReference type="VEuPathDB" id="FungiDB:PGTG_18408"/>
<dbReference type="EMBL" id="DS178355">
    <property type="protein sequence ID" value="EFP91957.1"/>
    <property type="molecule type" value="Genomic_DNA"/>
</dbReference>
<keyword evidence="2" id="KW-1185">Reference proteome</keyword>
<dbReference type="KEGG" id="pgr:PGTG_18408"/>
<reference key="1">
    <citation type="submission" date="2007-01" db="EMBL/GenBank/DDBJ databases">
        <title>The Genome Sequence of Puccinia graminis f. sp. tritici Strain CRL 75-36-700-3.</title>
        <authorList>
            <consortium name="The Broad Institute Genome Sequencing Platform"/>
            <person name="Birren B."/>
            <person name="Lander E."/>
            <person name="Galagan J."/>
            <person name="Nusbaum C."/>
            <person name="Devon K."/>
            <person name="Cuomo C."/>
            <person name="Jaffe D."/>
            <person name="Butler J."/>
            <person name="Alvarez P."/>
            <person name="Gnerre S."/>
            <person name="Grabherr M."/>
            <person name="Mauceli E."/>
            <person name="Brockman W."/>
            <person name="Young S."/>
            <person name="LaButti K."/>
            <person name="Sykes S."/>
            <person name="DeCaprio D."/>
            <person name="Crawford M."/>
            <person name="Koehrsen M."/>
            <person name="Engels R."/>
            <person name="Montgomery P."/>
            <person name="Pearson M."/>
            <person name="Howarth C."/>
            <person name="Larson L."/>
            <person name="White J."/>
            <person name="Zeng Q."/>
            <person name="Kodira C."/>
            <person name="Yandava C."/>
            <person name="Alvarado L."/>
            <person name="O'Leary S."/>
            <person name="Szabo L."/>
            <person name="Dean R."/>
            <person name="Schein J."/>
        </authorList>
    </citation>
    <scope>NUCLEOTIDE SEQUENCE</scope>
    <source>
        <strain>CRL 75-36-700-3</strain>
    </source>
</reference>
<dbReference type="GeneID" id="10531909"/>
<organism evidence="1 2">
    <name type="scientific">Puccinia graminis f. sp. tritici (strain CRL 75-36-700-3 / race SCCL)</name>
    <name type="common">Black stem rust fungus</name>
    <dbReference type="NCBI Taxonomy" id="418459"/>
    <lineage>
        <taxon>Eukaryota</taxon>
        <taxon>Fungi</taxon>
        <taxon>Dikarya</taxon>
        <taxon>Basidiomycota</taxon>
        <taxon>Pucciniomycotina</taxon>
        <taxon>Pucciniomycetes</taxon>
        <taxon>Pucciniales</taxon>
        <taxon>Pucciniaceae</taxon>
        <taxon>Puccinia</taxon>
    </lineage>
</organism>